<feature type="transmembrane region" description="Helical" evidence="7">
    <location>
        <begin position="97"/>
        <end position="130"/>
    </location>
</feature>
<gene>
    <name evidence="9" type="ORF">E0L32_009147</name>
</gene>
<proteinExistence type="inferred from homology"/>
<keyword evidence="3 7" id="KW-0812">Transmembrane</keyword>
<dbReference type="Pfam" id="PF04511">
    <property type="entry name" value="DER1"/>
    <property type="match status" value="1"/>
</dbReference>
<comment type="function">
    <text evidence="7">May be involved in the degradation of misfolded endoplasmic reticulum (ER) luminal proteins.</text>
</comment>
<accession>A0A507AT52</accession>
<keyword evidence="10" id="KW-1185">Reference proteome</keyword>
<evidence type="ECO:0000256" key="8">
    <source>
        <dbReference type="SAM" id="MobiDB-lite"/>
    </source>
</evidence>
<dbReference type="InterPro" id="IPR007599">
    <property type="entry name" value="DER1"/>
</dbReference>
<evidence type="ECO:0000256" key="5">
    <source>
        <dbReference type="ARBA" id="ARBA00022989"/>
    </source>
</evidence>
<evidence type="ECO:0000256" key="3">
    <source>
        <dbReference type="ARBA" id="ARBA00022692"/>
    </source>
</evidence>
<sequence>MAEIMDGYWQAPPLARTLALGVFVSSVGVYTGLLSGSWFYHHYMLLFTVPPHLWRPVANFLISGPKLGVILDPYFLYSYLSQMEMSNPRFPRREDCVWYLIFVCSLILTIDGVFGLNTGFCLQGLILALAYTGTQDQRGVKVNYFFVTIPAQLIPYTMMLMTILTQGPGAVPIQLAGLFSAHMYDFLSRIWPEFGGGTNWIATPAFITRLAGSTARIQERTFGTAIRPTGSGSGAGSGPLPDSWRTRGKGQRLG</sequence>
<keyword evidence="5 7" id="KW-1133">Transmembrane helix</keyword>
<keyword evidence="6 7" id="KW-0472">Membrane</keyword>
<evidence type="ECO:0000256" key="2">
    <source>
        <dbReference type="ARBA" id="ARBA00008917"/>
    </source>
</evidence>
<reference evidence="9 10" key="1">
    <citation type="submission" date="2019-06" db="EMBL/GenBank/DDBJ databases">
        <title>Draft genome sequence of the filamentous fungus Phialemoniopsis curvata isolated from diesel fuel.</title>
        <authorList>
            <person name="Varaljay V.A."/>
            <person name="Lyon W.J."/>
            <person name="Crouch A.L."/>
            <person name="Drake C.E."/>
            <person name="Hollomon J.M."/>
            <person name="Nadeau L.J."/>
            <person name="Nunn H.S."/>
            <person name="Stevenson B.S."/>
            <person name="Bojanowski C.L."/>
            <person name="Crookes-Goodson W.J."/>
        </authorList>
    </citation>
    <scope>NUCLEOTIDE SEQUENCE [LARGE SCALE GENOMIC DNA]</scope>
    <source>
        <strain evidence="9 10">D216</strain>
    </source>
</reference>
<dbReference type="PANTHER" id="PTHR11009">
    <property type="entry name" value="DER1-LIKE PROTEIN, DERLIN"/>
    <property type="match status" value="1"/>
</dbReference>
<dbReference type="RefSeq" id="XP_030991385.1">
    <property type="nucleotide sequence ID" value="XM_031144080.1"/>
</dbReference>
<protein>
    <recommendedName>
        <fullName evidence="7">Derlin</fullName>
    </recommendedName>
</protein>
<evidence type="ECO:0000256" key="1">
    <source>
        <dbReference type="ARBA" id="ARBA00004477"/>
    </source>
</evidence>
<dbReference type="GeneID" id="41976594"/>
<dbReference type="AlphaFoldDB" id="A0A507AT52"/>
<feature type="region of interest" description="Disordered" evidence="8">
    <location>
        <begin position="224"/>
        <end position="254"/>
    </location>
</feature>
<dbReference type="Proteomes" id="UP000319257">
    <property type="component" value="Unassembled WGS sequence"/>
</dbReference>
<dbReference type="EMBL" id="SKBQ01000064">
    <property type="protein sequence ID" value="TPX09674.1"/>
    <property type="molecule type" value="Genomic_DNA"/>
</dbReference>
<dbReference type="GO" id="GO:0005789">
    <property type="term" value="C:endoplasmic reticulum membrane"/>
    <property type="evidence" value="ECO:0007669"/>
    <property type="project" value="UniProtKB-SubCell"/>
</dbReference>
<name>A0A507AT52_9PEZI</name>
<comment type="caution">
    <text evidence="9">The sequence shown here is derived from an EMBL/GenBank/DDBJ whole genome shotgun (WGS) entry which is preliminary data.</text>
</comment>
<evidence type="ECO:0000256" key="4">
    <source>
        <dbReference type="ARBA" id="ARBA00022824"/>
    </source>
</evidence>
<dbReference type="GO" id="GO:0006950">
    <property type="term" value="P:response to stress"/>
    <property type="evidence" value="ECO:0007669"/>
    <property type="project" value="UniProtKB-ARBA"/>
</dbReference>
<organism evidence="9 10">
    <name type="scientific">Thyridium curvatum</name>
    <dbReference type="NCBI Taxonomy" id="1093900"/>
    <lineage>
        <taxon>Eukaryota</taxon>
        <taxon>Fungi</taxon>
        <taxon>Dikarya</taxon>
        <taxon>Ascomycota</taxon>
        <taxon>Pezizomycotina</taxon>
        <taxon>Sordariomycetes</taxon>
        <taxon>Sordariomycetidae</taxon>
        <taxon>Thyridiales</taxon>
        <taxon>Thyridiaceae</taxon>
        <taxon>Thyridium</taxon>
    </lineage>
</organism>
<dbReference type="InParanoid" id="A0A507AT52"/>
<feature type="transmembrane region" description="Helical" evidence="7">
    <location>
        <begin position="142"/>
        <end position="164"/>
    </location>
</feature>
<dbReference type="STRING" id="1093900.A0A507AT52"/>
<evidence type="ECO:0000256" key="7">
    <source>
        <dbReference type="RuleBase" id="RU363059"/>
    </source>
</evidence>
<evidence type="ECO:0000256" key="6">
    <source>
        <dbReference type="ARBA" id="ARBA00023136"/>
    </source>
</evidence>
<feature type="transmembrane region" description="Helical" evidence="7">
    <location>
        <begin position="60"/>
        <end position="77"/>
    </location>
</feature>
<comment type="similarity">
    <text evidence="2 7">Belongs to the derlin family.</text>
</comment>
<evidence type="ECO:0000313" key="9">
    <source>
        <dbReference type="EMBL" id="TPX09674.1"/>
    </source>
</evidence>
<dbReference type="OrthoDB" id="19102at2759"/>
<feature type="transmembrane region" description="Helical" evidence="7">
    <location>
        <begin position="18"/>
        <end position="40"/>
    </location>
</feature>
<comment type="subcellular location">
    <subcellularLocation>
        <location evidence="1 7">Endoplasmic reticulum membrane</location>
        <topology evidence="1 7">Multi-pass membrane protein</topology>
    </subcellularLocation>
</comment>
<evidence type="ECO:0000313" key="10">
    <source>
        <dbReference type="Proteomes" id="UP000319257"/>
    </source>
</evidence>
<keyword evidence="4 7" id="KW-0256">Endoplasmic reticulum</keyword>